<name>A0A7W6VQI4_9HYPH</name>
<comment type="caution">
    <text evidence="2">The sequence shown here is derived from an EMBL/GenBank/DDBJ whole genome shotgun (WGS) entry which is preliminary data.</text>
</comment>
<evidence type="ECO:0000256" key="1">
    <source>
        <dbReference type="SAM" id="MobiDB-lite"/>
    </source>
</evidence>
<organism evidence="2 3">
    <name type="scientific">Rhizobium aethiopicum</name>
    <dbReference type="NCBI Taxonomy" id="1138170"/>
    <lineage>
        <taxon>Bacteria</taxon>
        <taxon>Pseudomonadati</taxon>
        <taxon>Pseudomonadota</taxon>
        <taxon>Alphaproteobacteria</taxon>
        <taxon>Hyphomicrobiales</taxon>
        <taxon>Rhizobiaceae</taxon>
        <taxon>Rhizobium/Agrobacterium group</taxon>
        <taxon>Rhizobium</taxon>
    </lineage>
</organism>
<feature type="region of interest" description="Disordered" evidence="1">
    <location>
        <begin position="73"/>
        <end position="103"/>
    </location>
</feature>
<dbReference type="EMBL" id="JACIFV010000017">
    <property type="protein sequence ID" value="MBB4194129.1"/>
    <property type="molecule type" value="Genomic_DNA"/>
</dbReference>
<reference evidence="2 3" key="1">
    <citation type="submission" date="2020-08" db="EMBL/GenBank/DDBJ databases">
        <title>Genomic Encyclopedia of Type Strains, Phase IV (KMG-V): Genome sequencing to study the core and pangenomes of soil and plant-associated prokaryotes.</title>
        <authorList>
            <person name="Whitman W."/>
        </authorList>
    </citation>
    <scope>NUCLEOTIDE SEQUENCE [LARGE SCALE GENOMIC DNA]</scope>
    <source>
        <strain evidence="2 3">SEMIA 4074</strain>
    </source>
</reference>
<evidence type="ECO:0000313" key="2">
    <source>
        <dbReference type="EMBL" id="MBB4194129.1"/>
    </source>
</evidence>
<protein>
    <submittedName>
        <fullName evidence="2">Uncharacterized protein</fullName>
    </submittedName>
</protein>
<evidence type="ECO:0000313" key="3">
    <source>
        <dbReference type="Proteomes" id="UP000524492"/>
    </source>
</evidence>
<dbReference type="AlphaFoldDB" id="A0A7W6VQI4"/>
<dbReference type="Proteomes" id="UP000524492">
    <property type="component" value="Unassembled WGS sequence"/>
</dbReference>
<keyword evidence="3" id="KW-1185">Reference proteome</keyword>
<dbReference type="RefSeq" id="WP_184458800.1">
    <property type="nucleotide sequence ID" value="NZ_JACIFV010000017.1"/>
</dbReference>
<feature type="compositionally biased region" description="Polar residues" evidence="1">
    <location>
        <begin position="93"/>
        <end position="103"/>
    </location>
</feature>
<gene>
    <name evidence="2" type="ORF">GGD53_004307</name>
</gene>
<proteinExistence type="predicted"/>
<sequence>MDAEDFIKMIQKYTCGMSGEWLAGNRKATDFERALRQFPLPVRRLKQLVPPSGSGPAIRTCRNEKDENRAAAAVSSMAGTAIGPSPETRGRCRTNQSRSGSAATNIFVPHICNTGTACGRQKPSTI</sequence>
<accession>A0A7W6VQI4</accession>